<protein>
    <submittedName>
        <fullName evidence="2">Uncharacterized protein</fullName>
    </submittedName>
</protein>
<evidence type="ECO:0000313" key="2">
    <source>
        <dbReference type="EMBL" id="KAG0139261.1"/>
    </source>
</evidence>
<organism evidence="2 3">
    <name type="scientific">Cronartium quercuum f. sp. fusiforme G11</name>
    <dbReference type="NCBI Taxonomy" id="708437"/>
    <lineage>
        <taxon>Eukaryota</taxon>
        <taxon>Fungi</taxon>
        <taxon>Dikarya</taxon>
        <taxon>Basidiomycota</taxon>
        <taxon>Pucciniomycotina</taxon>
        <taxon>Pucciniomycetes</taxon>
        <taxon>Pucciniales</taxon>
        <taxon>Coleosporiaceae</taxon>
        <taxon>Cronartium</taxon>
    </lineage>
</organism>
<dbReference type="EMBL" id="MU167662">
    <property type="protein sequence ID" value="KAG0139261.1"/>
    <property type="molecule type" value="Genomic_DNA"/>
</dbReference>
<dbReference type="AlphaFoldDB" id="A0A9P6N8L9"/>
<sequence length="178" mass="20172">MYDSVQFFKGLIPFSDFATFNTFNSLSNKTKFLYAKPKTGIEKIIRFNLGTEPGIACYTQRHFNFISALLWPHQIPGFCDPNRFSVFVGGRDAILDGGRVRQYLLNEGMRDAFPNKLNSRERKTQKESGAGGQGSEKKIEHGGGLVVDWKAGHGQTFMPDNPYFQVLKNWVEGEGYKF</sequence>
<dbReference type="PROSITE" id="PS00695">
    <property type="entry name" value="ENT_VIR_OMP_2"/>
    <property type="match status" value="1"/>
</dbReference>
<dbReference type="OrthoDB" id="6431331at2759"/>
<dbReference type="PANTHER" id="PTHR37471">
    <property type="entry name" value="UNNAMED PRODUCT"/>
    <property type="match status" value="1"/>
</dbReference>
<comment type="caution">
    <text evidence="2">The sequence shown here is derived from an EMBL/GenBank/DDBJ whole genome shotgun (WGS) entry which is preliminary data.</text>
</comment>
<dbReference type="PANTHER" id="PTHR37471:SF1">
    <property type="entry name" value="AB HYDROLASE-1 DOMAIN-CONTAINING PROTEIN"/>
    <property type="match status" value="1"/>
</dbReference>
<name>A0A9P6N8L9_9BASI</name>
<gene>
    <name evidence="2" type="ORF">CROQUDRAFT_111692</name>
</gene>
<dbReference type="InterPro" id="IPR000758">
    <property type="entry name" value="Enterovir_OMP"/>
</dbReference>
<proteinExistence type="predicted"/>
<evidence type="ECO:0000313" key="3">
    <source>
        <dbReference type="Proteomes" id="UP000886653"/>
    </source>
</evidence>
<keyword evidence="3" id="KW-1185">Reference proteome</keyword>
<dbReference type="GO" id="GO:0044384">
    <property type="term" value="C:host outer membrane"/>
    <property type="evidence" value="ECO:0007669"/>
    <property type="project" value="InterPro"/>
</dbReference>
<feature type="region of interest" description="Disordered" evidence="1">
    <location>
        <begin position="115"/>
        <end position="139"/>
    </location>
</feature>
<dbReference type="Proteomes" id="UP000886653">
    <property type="component" value="Unassembled WGS sequence"/>
</dbReference>
<accession>A0A9P6N8L9</accession>
<evidence type="ECO:0000256" key="1">
    <source>
        <dbReference type="SAM" id="MobiDB-lite"/>
    </source>
</evidence>
<reference evidence="2" key="1">
    <citation type="submission" date="2013-11" db="EMBL/GenBank/DDBJ databases">
        <title>Genome sequence of the fusiform rust pathogen reveals effectors for host alternation and coevolution with pine.</title>
        <authorList>
            <consortium name="DOE Joint Genome Institute"/>
            <person name="Smith K."/>
            <person name="Pendleton A."/>
            <person name="Kubisiak T."/>
            <person name="Anderson C."/>
            <person name="Salamov A."/>
            <person name="Aerts A."/>
            <person name="Riley R."/>
            <person name="Clum A."/>
            <person name="Lindquist E."/>
            <person name="Ence D."/>
            <person name="Campbell M."/>
            <person name="Kronenberg Z."/>
            <person name="Feau N."/>
            <person name="Dhillon B."/>
            <person name="Hamelin R."/>
            <person name="Burleigh J."/>
            <person name="Smith J."/>
            <person name="Yandell M."/>
            <person name="Nelson C."/>
            <person name="Grigoriev I."/>
            <person name="Davis J."/>
        </authorList>
    </citation>
    <scope>NUCLEOTIDE SEQUENCE</scope>
    <source>
        <strain evidence="2">G11</strain>
    </source>
</reference>